<dbReference type="InterPro" id="IPR027417">
    <property type="entry name" value="P-loop_NTPase"/>
</dbReference>
<dbReference type="SUPFAM" id="SSF52540">
    <property type="entry name" value="P-loop containing nucleoside triphosphate hydrolases"/>
    <property type="match status" value="1"/>
</dbReference>
<proteinExistence type="predicted"/>
<dbReference type="Gene3D" id="1.10.10.10">
    <property type="entry name" value="Winged helix-like DNA-binding domain superfamily/Winged helix DNA-binding domain"/>
    <property type="match status" value="1"/>
</dbReference>
<protein>
    <recommendedName>
        <fullName evidence="3">Orc1-like AAA ATPase domain-containing protein</fullName>
    </recommendedName>
</protein>
<dbReference type="Proteomes" id="UP001302666">
    <property type="component" value="Chromosome"/>
</dbReference>
<sequence>MWKDFGFTKNLYDTHPISGNARGERLLVGRDKELKGLKNRITGFKTVTTIEGPNGVGKTSFVMVGGFQLENQSKGMGKSSILLLPEPFQLTLEDSALDFKRKVYAAIASHFIENEKTLRSQLDLQFGLSPLEAWLENPIFLNGSASAAGFSLGGGKAANESSGFDLHGFFALVDRLLKSAFDDEGGILCVVDNLEILNTSQVARQRLEELRDDLFAKHGIKWVVCGARGIVRSVASSQRLQGRLQEPIEITPLSADAIQDLVQTRVREFRLRDDAIPPVGPRSFNHAFHVLNENLRDTLKFCGDFSLWLSDSNQANHDEEILDELFEIWLADQSEAYMAAVNVPPRAWKLFDDICEQGGSISPSDHEEFGFNSSQNMRGQVQKLEQADLVVSELSDTDHRRKTVSVVAKGWLLRHHRSGYVKREE</sequence>
<evidence type="ECO:0008006" key="3">
    <source>
        <dbReference type="Google" id="ProtNLM"/>
    </source>
</evidence>
<dbReference type="EMBL" id="CP136704">
    <property type="protein sequence ID" value="WOI32859.1"/>
    <property type="molecule type" value="Genomic_DNA"/>
</dbReference>
<dbReference type="InterPro" id="IPR036388">
    <property type="entry name" value="WH-like_DNA-bd_sf"/>
</dbReference>
<dbReference type="Gene3D" id="3.40.50.300">
    <property type="entry name" value="P-loop containing nucleotide triphosphate hydrolases"/>
    <property type="match status" value="1"/>
</dbReference>
<accession>A0ABZ0HFV5</accession>
<name>A0ABZ0HFV5_TRISK</name>
<organism evidence="1 2">
    <name type="scientific">Tritonibacter scottomollicae</name>
    <name type="common">Epibacterium scottomollicae</name>
    <dbReference type="NCBI Taxonomy" id="483013"/>
    <lineage>
        <taxon>Bacteria</taxon>
        <taxon>Pseudomonadati</taxon>
        <taxon>Pseudomonadota</taxon>
        <taxon>Alphaproteobacteria</taxon>
        <taxon>Rhodobacterales</taxon>
        <taxon>Paracoccaceae</taxon>
        <taxon>Tritonibacter</taxon>
    </lineage>
</organism>
<evidence type="ECO:0000313" key="2">
    <source>
        <dbReference type="Proteomes" id="UP001302666"/>
    </source>
</evidence>
<keyword evidence="2" id="KW-1185">Reference proteome</keyword>
<dbReference type="InterPro" id="IPR036390">
    <property type="entry name" value="WH_DNA-bd_sf"/>
</dbReference>
<evidence type="ECO:0000313" key="1">
    <source>
        <dbReference type="EMBL" id="WOI32859.1"/>
    </source>
</evidence>
<dbReference type="SUPFAM" id="SSF46785">
    <property type="entry name" value="Winged helix' DNA-binding domain"/>
    <property type="match status" value="1"/>
</dbReference>
<reference evidence="1 2" key="1">
    <citation type="submission" date="2023-10" db="EMBL/GenBank/DDBJ databases">
        <title>Eight complete genome sequences of bacteria isolated from laboratory stock of Giant Kelp gametophytes.</title>
        <authorList>
            <person name="Tolentino B."/>
            <person name="Nuzhdin S."/>
        </authorList>
    </citation>
    <scope>NUCLEOTIDE SEQUENCE [LARGE SCALE GENOMIC DNA]</scope>
    <source>
        <strain evidence="1 2">LC.270.F.C4</strain>
    </source>
</reference>
<gene>
    <name evidence="1" type="ORF">R1T40_18275</name>
</gene>